<keyword evidence="7" id="KW-0418">Kinase</keyword>
<keyword evidence="4 10" id="KW-0597">Phosphoprotein</keyword>
<evidence type="ECO:0000256" key="9">
    <source>
        <dbReference type="ARBA" id="ARBA00023012"/>
    </source>
</evidence>
<evidence type="ECO:0000256" key="7">
    <source>
        <dbReference type="ARBA" id="ARBA00022777"/>
    </source>
</evidence>
<dbReference type="GO" id="GO:0000155">
    <property type="term" value="F:phosphorelay sensor kinase activity"/>
    <property type="evidence" value="ECO:0007669"/>
    <property type="project" value="InterPro"/>
</dbReference>
<dbReference type="InterPro" id="IPR010559">
    <property type="entry name" value="Sig_transdc_His_kin_internal"/>
</dbReference>
<feature type="transmembrane region" description="Helical" evidence="11">
    <location>
        <begin position="362"/>
        <end position="381"/>
    </location>
</feature>
<keyword evidence="11" id="KW-1133">Transmembrane helix</keyword>
<gene>
    <name evidence="14" type="ORF">EYB31_17540</name>
</gene>
<evidence type="ECO:0000256" key="4">
    <source>
        <dbReference type="ARBA" id="ARBA00022553"/>
    </source>
</evidence>
<keyword evidence="6" id="KW-0547">Nucleotide-binding</keyword>
<proteinExistence type="predicted"/>
<dbReference type="EMBL" id="SIRE01000012">
    <property type="protein sequence ID" value="TBL77287.1"/>
    <property type="molecule type" value="Genomic_DNA"/>
</dbReference>
<feature type="domain" description="Histidine kinase" evidence="12">
    <location>
        <begin position="436"/>
        <end position="654"/>
    </location>
</feature>
<dbReference type="PRINTS" id="PR00344">
    <property type="entry name" value="BCTRLSENSOR"/>
</dbReference>
<dbReference type="Pfam" id="PF07695">
    <property type="entry name" value="7TMR-DISM_7TM"/>
    <property type="match status" value="1"/>
</dbReference>
<comment type="catalytic activity">
    <reaction evidence="1">
        <text>ATP + protein L-histidine = ADP + protein N-phospho-L-histidine.</text>
        <dbReference type="EC" id="2.7.13.3"/>
    </reaction>
</comment>
<dbReference type="Pfam" id="PF02518">
    <property type="entry name" value="HATPase_c"/>
    <property type="match status" value="2"/>
</dbReference>
<dbReference type="OrthoDB" id="9809348at2"/>
<dbReference type="InterPro" id="IPR011623">
    <property type="entry name" value="7TMR_DISM_rcpt_extracell_dom1"/>
</dbReference>
<organism evidence="14 15">
    <name type="scientific">Paenibacillus thalictri</name>
    <dbReference type="NCBI Taxonomy" id="2527873"/>
    <lineage>
        <taxon>Bacteria</taxon>
        <taxon>Bacillati</taxon>
        <taxon>Bacillota</taxon>
        <taxon>Bacilli</taxon>
        <taxon>Bacillales</taxon>
        <taxon>Paenibacillaceae</taxon>
        <taxon>Paenibacillus</taxon>
    </lineage>
</organism>
<dbReference type="Gene3D" id="2.60.120.260">
    <property type="entry name" value="Galactose-binding domain-like"/>
    <property type="match status" value="1"/>
</dbReference>
<dbReference type="FunFam" id="3.30.565.10:FF:000006">
    <property type="entry name" value="Sensor histidine kinase WalK"/>
    <property type="match status" value="1"/>
</dbReference>
<dbReference type="Gene3D" id="3.30.565.10">
    <property type="entry name" value="Histidine kinase-like ATPase, C-terminal domain"/>
    <property type="match status" value="2"/>
</dbReference>
<dbReference type="SUPFAM" id="SSF55874">
    <property type="entry name" value="ATPase domain of HSP90 chaperone/DNA topoisomerase II/histidine kinase"/>
    <property type="match status" value="2"/>
</dbReference>
<dbReference type="CDD" id="cd16922">
    <property type="entry name" value="HATPase_EvgS-ArcB-TorS-like"/>
    <property type="match status" value="1"/>
</dbReference>
<dbReference type="InterPro" id="IPR001789">
    <property type="entry name" value="Sig_transdc_resp-reg_receiver"/>
</dbReference>
<dbReference type="InterPro" id="IPR008979">
    <property type="entry name" value="Galactose-bd-like_sf"/>
</dbReference>
<feature type="transmembrane region" description="Helical" evidence="11">
    <location>
        <begin position="210"/>
        <end position="232"/>
    </location>
</feature>
<dbReference type="SMART" id="SM00448">
    <property type="entry name" value="REC"/>
    <property type="match status" value="1"/>
</dbReference>
<dbReference type="PANTHER" id="PTHR43547">
    <property type="entry name" value="TWO-COMPONENT HISTIDINE KINASE"/>
    <property type="match status" value="1"/>
</dbReference>
<dbReference type="Pfam" id="PF06580">
    <property type="entry name" value="His_kinase"/>
    <property type="match status" value="1"/>
</dbReference>
<dbReference type="Proteomes" id="UP000293142">
    <property type="component" value="Unassembled WGS sequence"/>
</dbReference>
<feature type="transmembrane region" description="Helical" evidence="11">
    <location>
        <begin position="308"/>
        <end position="326"/>
    </location>
</feature>
<dbReference type="SMART" id="SM00387">
    <property type="entry name" value="HATPase_c"/>
    <property type="match status" value="2"/>
</dbReference>
<dbReference type="PROSITE" id="PS50110">
    <property type="entry name" value="RESPONSE_REGULATORY"/>
    <property type="match status" value="1"/>
</dbReference>
<feature type="modified residue" description="4-aspartylphosphate" evidence="10">
    <location>
        <position position="747"/>
    </location>
</feature>
<evidence type="ECO:0000256" key="1">
    <source>
        <dbReference type="ARBA" id="ARBA00000085"/>
    </source>
</evidence>
<accession>A0A4Q9DP79</accession>
<dbReference type="Pfam" id="PF00512">
    <property type="entry name" value="HisKA"/>
    <property type="match status" value="1"/>
</dbReference>
<dbReference type="InterPro" id="IPR005467">
    <property type="entry name" value="His_kinase_dom"/>
</dbReference>
<dbReference type="PANTHER" id="PTHR43547:SF2">
    <property type="entry name" value="HYBRID SIGNAL TRANSDUCTION HISTIDINE KINASE C"/>
    <property type="match status" value="1"/>
</dbReference>
<dbReference type="Pfam" id="PF00072">
    <property type="entry name" value="Response_reg"/>
    <property type="match status" value="1"/>
</dbReference>
<dbReference type="InterPro" id="IPR003661">
    <property type="entry name" value="HisK_dim/P_dom"/>
</dbReference>
<evidence type="ECO:0000256" key="11">
    <source>
        <dbReference type="SAM" id="Phobius"/>
    </source>
</evidence>
<keyword evidence="9" id="KW-0902">Two-component regulatory system</keyword>
<feature type="transmembrane region" description="Helical" evidence="11">
    <location>
        <begin position="276"/>
        <end position="296"/>
    </location>
</feature>
<dbReference type="GO" id="GO:0005886">
    <property type="term" value="C:plasma membrane"/>
    <property type="evidence" value="ECO:0007669"/>
    <property type="project" value="UniProtKB-SubCell"/>
</dbReference>
<protein>
    <recommendedName>
        <fullName evidence="3">histidine kinase</fullName>
        <ecNumber evidence="3">2.7.13.3</ecNumber>
    </recommendedName>
</protein>
<dbReference type="InterPro" id="IPR036097">
    <property type="entry name" value="HisK_dim/P_sf"/>
</dbReference>
<dbReference type="EC" id="2.7.13.3" evidence="3"/>
<dbReference type="InterPro" id="IPR011006">
    <property type="entry name" value="CheY-like_superfamily"/>
</dbReference>
<dbReference type="RefSeq" id="WP_131014678.1">
    <property type="nucleotide sequence ID" value="NZ_SIRE01000012.1"/>
</dbReference>
<evidence type="ECO:0000259" key="12">
    <source>
        <dbReference type="PROSITE" id="PS50109"/>
    </source>
</evidence>
<reference evidence="14 15" key="1">
    <citation type="submission" date="2019-02" db="EMBL/GenBank/DDBJ databases">
        <title>Paenibacillus sp. nov., isolated from surface-sterilized tissue of Thalictrum simplex L.</title>
        <authorList>
            <person name="Tuo L."/>
        </authorList>
    </citation>
    <scope>NUCLEOTIDE SEQUENCE [LARGE SCALE GENOMIC DNA]</scope>
    <source>
        <strain evidence="14 15">N2SHLJ1</strain>
    </source>
</reference>
<keyword evidence="8" id="KW-0067">ATP-binding</keyword>
<evidence type="ECO:0000256" key="6">
    <source>
        <dbReference type="ARBA" id="ARBA00022741"/>
    </source>
</evidence>
<dbReference type="InterPro" id="IPR003594">
    <property type="entry name" value="HATPase_dom"/>
</dbReference>
<evidence type="ECO:0000313" key="14">
    <source>
        <dbReference type="EMBL" id="TBL77287.1"/>
    </source>
</evidence>
<dbReference type="CDD" id="cd00082">
    <property type="entry name" value="HisKA"/>
    <property type="match status" value="1"/>
</dbReference>
<comment type="subcellular location">
    <subcellularLocation>
        <location evidence="2">Cell membrane</location>
        <topology evidence="2">Multi-pass membrane protein</topology>
    </subcellularLocation>
</comment>
<feature type="transmembrane region" description="Helical" evidence="11">
    <location>
        <begin position="332"/>
        <end position="350"/>
    </location>
</feature>
<keyword evidence="11" id="KW-0472">Membrane</keyword>
<dbReference type="Gene3D" id="1.10.287.130">
    <property type="match status" value="1"/>
</dbReference>
<dbReference type="Gene3D" id="3.40.50.2300">
    <property type="match status" value="1"/>
</dbReference>
<evidence type="ECO:0000256" key="8">
    <source>
        <dbReference type="ARBA" id="ARBA00022840"/>
    </source>
</evidence>
<dbReference type="SUPFAM" id="SSF52172">
    <property type="entry name" value="CheY-like"/>
    <property type="match status" value="1"/>
</dbReference>
<keyword evidence="5" id="KW-0808">Transferase</keyword>
<dbReference type="SUPFAM" id="SSF49785">
    <property type="entry name" value="Galactose-binding domain-like"/>
    <property type="match status" value="1"/>
</dbReference>
<evidence type="ECO:0000256" key="2">
    <source>
        <dbReference type="ARBA" id="ARBA00004651"/>
    </source>
</evidence>
<dbReference type="SUPFAM" id="SSF47384">
    <property type="entry name" value="Homodimeric domain of signal transducing histidine kinase"/>
    <property type="match status" value="1"/>
</dbReference>
<feature type="transmembrane region" description="Helical" evidence="11">
    <location>
        <begin position="239"/>
        <end position="256"/>
    </location>
</feature>
<dbReference type="CDD" id="cd17574">
    <property type="entry name" value="REC_OmpR"/>
    <property type="match status" value="1"/>
</dbReference>
<evidence type="ECO:0000256" key="10">
    <source>
        <dbReference type="PROSITE-ProRule" id="PRU00169"/>
    </source>
</evidence>
<evidence type="ECO:0000256" key="5">
    <source>
        <dbReference type="ARBA" id="ARBA00022679"/>
    </source>
</evidence>
<feature type="domain" description="Response regulatory" evidence="13">
    <location>
        <begin position="698"/>
        <end position="814"/>
    </location>
</feature>
<evidence type="ECO:0000259" key="13">
    <source>
        <dbReference type="PROSITE" id="PS50110"/>
    </source>
</evidence>
<dbReference type="InterPro" id="IPR004358">
    <property type="entry name" value="Sig_transdc_His_kin-like_C"/>
</dbReference>
<dbReference type="AlphaFoldDB" id="A0A4Q9DP79"/>
<evidence type="ECO:0000256" key="3">
    <source>
        <dbReference type="ARBA" id="ARBA00012438"/>
    </source>
</evidence>
<dbReference type="SMART" id="SM00388">
    <property type="entry name" value="HisKA"/>
    <property type="match status" value="1"/>
</dbReference>
<dbReference type="GO" id="GO:0005524">
    <property type="term" value="F:ATP binding"/>
    <property type="evidence" value="ECO:0007669"/>
    <property type="project" value="UniProtKB-KW"/>
</dbReference>
<dbReference type="InterPro" id="IPR036890">
    <property type="entry name" value="HATPase_C_sf"/>
</dbReference>
<dbReference type="PROSITE" id="PS50109">
    <property type="entry name" value="HIS_KIN"/>
    <property type="match status" value="1"/>
</dbReference>
<comment type="caution">
    <text evidence="14">The sequence shown here is derived from an EMBL/GenBank/DDBJ whole genome shotgun (WGS) entry which is preliminary data.</text>
</comment>
<evidence type="ECO:0000313" key="15">
    <source>
        <dbReference type="Proteomes" id="UP000293142"/>
    </source>
</evidence>
<keyword evidence="11" id="KW-0812">Transmembrane</keyword>
<keyword evidence="15" id="KW-1185">Reference proteome</keyword>
<name>A0A4Q9DP79_9BACL</name>
<sequence>MSKKKIIIVTGLFFLVLTSIRLIWIFTLGPASHPYAVQGVIDLRGWNFDAGRTLTLSGQWEFYPNTLLRQNAAGSQSDTTSKSWVQVPGDWRQAFSPDNKSPLGYGSYRLHVLVDPRGNQEFSLQMMGALASSEVFVNGSPLAHSGHPADRPEIYTPNNVPYIGTFTTSGDAIDIVIHVANFGNQSSGGISNAIKFGTGQALSREHRLSMGTQLVVCTVLLMHAVYACILYLIGTRQKALIYFALTLTCTSLALLADDEKMLFAWVPVNYDWSLKIPSLAYTGAGVFMLQFFRYLLPEGMKMTAFRPFFALCILFALCTPLPTAPYTMITGYFFILIFLFPFIAVPFIIFKTALKGTPDAIFLLLCATSLTVNALWGIVKNTVWFELGYYPVDMLISFLALGSFWSKQYFRASAQTKLLAKKLQMADHVKDDFLANTSHELRNPLHGMINIAQAVLESGKKTLGDKNVKNLELLITVGRRMSFMLNDLLDFTRLKDSRIHLQLKPVPLQTVVSGVLDMIRFMTENKPIMLSNGIPDTFPDVKADENRLIQIMFNLLHNAIKFTNEGRIVVGARAINGTAHITISDSGVGMDDETLQKIFMPYEQGDLGNTAIGGGFGLGLSICKQLVELHGGQLTASSKPGYGSVFTFTLPLADSTVKVEETMRVPPLFINQDKPSVSMYPDLSAAASEVTASADRPNVLVVDDDPVNLSVLVNILSPEHFDLVTASSGKEALALLDTKEWDLLVTDVMMPYMSGYELSRSIRSRFSMSELPILLLTARSRPEDIDAGFLSGANDYVTKPVEARELKSRVRALTDLKRSVRERLRMEAAWLQAQIQPHFLFNTLNSVAALSEVDTARMRTLLDVFGNYLHGSFDFQNSARVVTLKHELDLIRSYLYIEKERFGERLQIVWEVDEDIELQIPPLSIQPLVENAVKHGVLSRYRGGTITIRIADHYEYAEIAVIDDGVGMDQATLQRLLDGRSDRKSGIGLLNTDRRLKQIYGKGLQMRSIPGQGTTVTFVASKS</sequence>